<accession>A0ABD3D126</accession>
<comment type="subcellular location">
    <subcellularLocation>
        <location evidence="1">Membrane</location>
        <topology evidence="1">Multi-pass membrane protein</topology>
    </subcellularLocation>
</comment>
<feature type="transmembrane region" description="Helical" evidence="6">
    <location>
        <begin position="47"/>
        <end position="67"/>
    </location>
</feature>
<comment type="similarity">
    <text evidence="2">Belongs to the RER1 family.</text>
</comment>
<feature type="transmembrane region" description="Helical" evidence="6">
    <location>
        <begin position="22"/>
        <end position="41"/>
    </location>
</feature>
<evidence type="ECO:0000256" key="5">
    <source>
        <dbReference type="ARBA" id="ARBA00023136"/>
    </source>
</evidence>
<evidence type="ECO:0000256" key="4">
    <source>
        <dbReference type="ARBA" id="ARBA00022989"/>
    </source>
</evidence>
<evidence type="ECO:0000256" key="6">
    <source>
        <dbReference type="SAM" id="Phobius"/>
    </source>
</evidence>
<dbReference type="Proteomes" id="UP001632038">
    <property type="component" value="Unassembled WGS sequence"/>
</dbReference>
<proteinExistence type="inferred from homology"/>
<dbReference type="EMBL" id="JAVIJP010000027">
    <property type="protein sequence ID" value="KAL3635251.1"/>
    <property type="molecule type" value="Genomic_DNA"/>
</dbReference>
<keyword evidence="8" id="KW-1185">Reference proteome</keyword>
<evidence type="ECO:0000256" key="1">
    <source>
        <dbReference type="ARBA" id="ARBA00004141"/>
    </source>
</evidence>
<protein>
    <submittedName>
        <fullName evidence="7">Uncharacterized protein</fullName>
    </submittedName>
</protein>
<keyword evidence="3 6" id="KW-0812">Transmembrane</keyword>
<name>A0ABD3D126_9LAMI</name>
<keyword evidence="5 6" id="KW-0472">Membrane</keyword>
<comment type="caution">
    <text evidence="7">The sequence shown here is derived from an EMBL/GenBank/DDBJ whole genome shotgun (WGS) entry which is preliminary data.</text>
</comment>
<evidence type="ECO:0000256" key="3">
    <source>
        <dbReference type="ARBA" id="ARBA00022692"/>
    </source>
</evidence>
<dbReference type="PANTHER" id="PTHR10743:SF0">
    <property type="entry name" value="PROTEIN RER1"/>
    <property type="match status" value="1"/>
</dbReference>
<gene>
    <name evidence="7" type="ORF">CASFOL_019798</name>
</gene>
<dbReference type="GO" id="GO:0005737">
    <property type="term" value="C:cytoplasm"/>
    <property type="evidence" value="ECO:0007669"/>
    <property type="project" value="UniProtKB-ARBA"/>
</dbReference>
<dbReference type="PANTHER" id="PTHR10743">
    <property type="entry name" value="PROTEIN RER1"/>
    <property type="match status" value="1"/>
</dbReference>
<dbReference type="GO" id="GO:0016020">
    <property type="term" value="C:membrane"/>
    <property type="evidence" value="ECO:0007669"/>
    <property type="project" value="UniProtKB-SubCell"/>
</dbReference>
<evidence type="ECO:0000256" key="2">
    <source>
        <dbReference type="ARBA" id="ARBA00006070"/>
    </source>
</evidence>
<evidence type="ECO:0000313" key="8">
    <source>
        <dbReference type="Proteomes" id="UP001632038"/>
    </source>
</evidence>
<dbReference type="InterPro" id="IPR004932">
    <property type="entry name" value="Rer1"/>
</dbReference>
<evidence type="ECO:0000313" key="7">
    <source>
        <dbReference type="EMBL" id="KAL3635251.1"/>
    </source>
</evidence>
<organism evidence="7 8">
    <name type="scientific">Castilleja foliolosa</name>
    <dbReference type="NCBI Taxonomy" id="1961234"/>
    <lineage>
        <taxon>Eukaryota</taxon>
        <taxon>Viridiplantae</taxon>
        <taxon>Streptophyta</taxon>
        <taxon>Embryophyta</taxon>
        <taxon>Tracheophyta</taxon>
        <taxon>Spermatophyta</taxon>
        <taxon>Magnoliopsida</taxon>
        <taxon>eudicotyledons</taxon>
        <taxon>Gunneridae</taxon>
        <taxon>Pentapetalae</taxon>
        <taxon>asterids</taxon>
        <taxon>lamiids</taxon>
        <taxon>Lamiales</taxon>
        <taxon>Orobanchaceae</taxon>
        <taxon>Pedicularideae</taxon>
        <taxon>Castillejinae</taxon>
        <taxon>Castilleja</taxon>
    </lineage>
</organism>
<keyword evidence="4 6" id="KW-1133">Transmembrane helix</keyword>
<dbReference type="Pfam" id="PF03248">
    <property type="entry name" value="Rer1"/>
    <property type="match status" value="1"/>
</dbReference>
<dbReference type="AlphaFoldDB" id="A0ABD3D126"/>
<feature type="transmembrane region" description="Helical" evidence="6">
    <location>
        <begin position="134"/>
        <end position="151"/>
    </location>
</feature>
<feature type="transmembrane region" description="Helical" evidence="6">
    <location>
        <begin position="103"/>
        <end position="122"/>
    </location>
</feature>
<reference evidence="8" key="1">
    <citation type="journal article" date="2024" name="IScience">
        <title>Strigolactones Initiate the Formation of Haustorium-like Structures in Castilleja.</title>
        <authorList>
            <person name="Buerger M."/>
            <person name="Peterson D."/>
            <person name="Chory J."/>
        </authorList>
    </citation>
    <scope>NUCLEOTIDE SEQUENCE [LARGE SCALE GENOMIC DNA]</scope>
</reference>
<sequence>MKRFYAISKRYQYFTDNLKSQLLYRWMANFGLAFFYSIQVGLHGHCFLTFLVGLSLSSLIFLFSYSIPYADHPDVLVSSDARPILPIKASDELRSFEPIISEFQLWYMVNAIFCVALSMTFLPKINIDIPGAGIGYIYLGTWLLYTIALMIEHKWSLLTNKNMVADYLAKAKLEHSYAQVPVEPMKRHAGDIWYF</sequence>